<evidence type="ECO:0000313" key="4">
    <source>
        <dbReference type="Proteomes" id="UP000253805"/>
    </source>
</evidence>
<name>A0A369P3M4_9ACTN</name>
<evidence type="ECO:0000256" key="1">
    <source>
        <dbReference type="ARBA" id="ARBA00007125"/>
    </source>
</evidence>
<comment type="caution">
    <text evidence="3">The sequence shown here is derived from an EMBL/GenBank/DDBJ whole genome shotgun (WGS) entry which is preliminary data.</text>
</comment>
<dbReference type="InterPro" id="IPR043129">
    <property type="entry name" value="ATPase_NBD"/>
</dbReference>
<sequence>MHPRERTLMARLGVIDLGSNSVRLVVYETKREDAAKPFRTLVDEKKMAGLAAYVTDGALSSAGIARAVTVLGDLLKLADNLNCARVDIFATAVLRNCANSEAATAAIETAINHRVRVLSAREEAHLGFVGASIGTPLAAGTLIDVGGGSTELTALAADGDHAGISIPFGCVLAYANYVRCVIPTPAECRTIADAFRKELQALPNLEGYRSERLYGIGGSVRALAKMVAAVWGDDTRPKSISRKDMEGLADLLQGDVSVFAHRAVKAAPDRVHSLVPGMIIVRTLAEELGAAEVIPCKYGIREGYLVTHML</sequence>
<gene>
    <name evidence="3" type="ORF">C1850_04110</name>
</gene>
<dbReference type="Gene3D" id="3.30.420.40">
    <property type="match status" value="1"/>
</dbReference>
<dbReference type="Pfam" id="PF02541">
    <property type="entry name" value="Ppx-GppA"/>
    <property type="match status" value="1"/>
</dbReference>
<dbReference type="AlphaFoldDB" id="A0A369P3M4"/>
<dbReference type="GO" id="GO:0006357">
    <property type="term" value="P:regulation of transcription by RNA polymerase II"/>
    <property type="evidence" value="ECO:0007669"/>
    <property type="project" value="TreeGrafter"/>
</dbReference>
<dbReference type="InterPro" id="IPR050273">
    <property type="entry name" value="GppA/Ppx_hydrolase"/>
</dbReference>
<dbReference type="CDD" id="cd24052">
    <property type="entry name" value="ASKHA_NBD_HpPPX-GppA-like"/>
    <property type="match status" value="1"/>
</dbReference>
<dbReference type="Proteomes" id="UP000253805">
    <property type="component" value="Unassembled WGS sequence"/>
</dbReference>
<dbReference type="PANTHER" id="PTHR30005">
    <property type="entry name" value="EXOPOLYPHOSPHATASE"/>
    <property type="match status" value="1"/>
</dbReference>
<dbReference type="PANTHER" id="PTHR30005:SF0">
    <property type="entry name" value="RETROGRADE REGULATION PROTEIN 2"/>
    <property type="match status" value="1"/>
</dbReference>
<organism evidence="3 4">
    <name type="scientific">Adlercreutzia equolifaciens subsp. celatus</name>
    <dbReference type="NCBI Taxonomy" id="394340"/>
    <lineage>
        <taxon>Bacteria</taxon>
        <taxon>Bacillati</taxon>
        <taxon>Actinomycetota</taxon>
        <taxon>Coriobacteriia</taxon>
        <taxon>Eggerthellales</taxon>
        <taxon>Eggerthellaceae</taxon>
        <taxon>Adlercreutzia</taxon>
    </lineage>
</organism>
<feature type="domain" description="Ppx/GppA phosphatase N-terminal" evidence="2">
    <location>
        <begin position="34"/>
        <end position="309"/>
    </location>
</feature>
<dbReference type="Gene3D" id="3.30.420.150">
    <property type="entry name" value="Exopolyphosphatase. Domain 2"/>
    <property type="match status" value="1"/>
</dbReference>
<dbReference type="SUPFAM" id="SSF53067">
    <property type="entry name" value="Actin-like ATPase domain"/>
    <property type="match status" value="2"/>
</dbReference>
<dbReference type="EMBL" id="PPUT01000007">
    <property type="protein sequence ID" value="RDC45759.1"/>
    <property type="molecule type" value="Genomic_DNA"/>
</dbReference>
<protein>
    <submittedName>
        <fullName evidence="3">Exopolyphosphatase</fullName>
    </submittedName>
</protein>
<evidence type="ECO:0000259" key="2">
    <source>
        <dbReference type="Pfam" id="PF02541"/>
    </source>
</evidence>
<accession>A0A369P3M4</accession>
<dbReference type="InterPro" id="IPR003695">
    <property type="entry name" value="Ppx_GppA_N"/>
</dbReference>
<comment type="similarity">
    <text evidence="1">Belongs to the GppA/Ppx family.</text>
</comment>
<reference evidence="3 4" key="1">
    <citation type="journal article" date="2018" name="Elife">
        <title>Discovery and characterization of a prevalent human gut bacterial enzyme sufficient for the inactivation of a family of plant toxins.</title>
        <authorList>
            <person name="Koppel N."/>
            <person name="Bisanz J.E."/>
            <person name="Pandelia M.E."/>
            <person name="Turnbaugh P.J."/>
            <person name="Balskus E.P."/>
        </authorList>
    </citation>
    <scope>NUCLEOTIDE SEQUENCE [LARGE SCALE GENOMIC DNA]</scope>
    <source>
        <strain evidence="3 4">OB21 GAM 11</strain>
    </source>
</reference>
<proteinExistence type="inferred from homology"/>
<evidence type="ECO:0000313" key="3">
    <source>
        <dbReference type="EMBL" id="RDC45759.1"/>
    </source>
</evidence>